<dbReference type="EMBL" id="GBRH01266918">
    <property type="protein sequence ID" value="JAD30977.1"/>
    <property type="molecule type" value="Transcribed_RNA"/>
</dbReference>
<dbReference type="AlphaFoldDB" id="A0A0A8Z7Z9"/>
<protein>
    <submittedName>
        <fullName evidence="1">Uncharacterized protein</fullName>
    </submittedName>
</protein>
<accession>A0A0A8Z7Z9</accession>
<proteinExistence type="predicted"/>
<reference evidence="1" key="1">
    <citation type="submission" date="2014-09" db="EMBL/GenBank/DDBJ databases">
        <authorList>
            <person name="Magalhaes I.L.F."/>
            <person name="Oliveira U."/>
            <person name="Santos F.R."/>
            <person name="Vidigal T.H.D.A."/>
            <person name="Brescovit A.D."/>
            <person name="Santos A.J."/>
        </authorList>
    </citation>
    <scope>NUCLEOTIDE SEQUENCE</scope>
    <source>
        <tissue evidence="1">Shoot tissue taken approximately 20 cm above the soil surface</tissue>
    </source>
</reference>
<organism evidence="1">
    <name type="scientific">Arundo donax</name>
    <name type="common">Giant reed</name>
    <name type="synonym">Donax arundinaceus</name>
    <dbReference type="NCBI Taxonomy" id="35708"/>
    <lineage>
        <taxon>Eukaryota</taxon>
        <taxon>Viridiplantae</taxon>
        <taxon>Streptophyta</taxon>
        <taxon>Embryophyta</taxon>
        <taxon>Tracheophyta</taxon>
        <taxon>Spermatophyta</taxon>
        <taxon>Magnoliopsida</taxon>
        <taxon>Liliopsida</taxon>
        <taxon>Poales</taxon>
        <taxon>Poaceae</taxon>
        <taxon>PACMAD clade</taxon>
        <taxon>Arundinoideae</taxon>
        <taxon>Arundineae</taxon>
        <taxon>Arundo</taxon>
    </lineage>
</organism>
<dbReference type="SUPFAM" id="SSF158757">
    <property type="entry name" value="SMc04008-like"/>
    <property type="match status" value="1"/>
</dbReference>
<dbReference type="InterPro" id="IPR036810">
    <property type="entry name" value="SMc04008-like_sf"/>
</dbReference>
<sequence>MNISGHNDFNLQEDAVLLVRHLKLNHDIRNQQWMPCASICRNTLRKQQSKE</sequence>
<evidence type="ECO:0000313" key="1">
    <source>
        <dbReference type="EMBL" id="JAD30977.1"/>
    </source>
</evidence>
<name>A0A0A8Z7Z9_ARUDO</name>
<reference evidence="1" key="2">
    <citation type="journal article" date="2015" name="Data Brief">
        <title>Shoot transcriptome of the giant reed, Arundo donax.</title>
        <authorList>
            <person name="Barrero R.A."/>
            <person name="Guerrero F.D."/>
            <person name="Moolhuijzen P."/>
            <person name="Goolsby J.A."/>
            <person name="Tidwell J."/>
            <person name="Bellgard S.E."/>
            <person name="Bellgard M.I."/>
        </authorList>
    </citation>
    <scope>NUCLEOTIDE SEQUENCE</scope>
    <source>
        <tissue evidence="1">Shoot tissue taken approximately 20 cm above the soil surface</tissue>
    </source>
</reference>